<dbReference type="EMBL" id="JBHTIR010003125">
    <property type="protein sequence ID" value="MFD0854711.1"/>
    <property type="molecule type" value="Genomic_DNA"/>
</dbReference>
<protein>
    <submittedName>
        <fullName evidence="1">Uncharacterized protein</fullName>
    </submittedName>
</protein>
<name>A0ABW3CK51_9ACTN</name>
<feature type="non-terminal residue" evidence="1">
    <location>
        <position position="129"/>
    </location>
</feature>
<comment type="caution">
    <text evidence="1">The sequence shown here is derived from an EMBL/GenBank/DDBJ whole genome shotgun (WGS) entry which is preliminary data.</text>
</comment>
<keyword evidence="2" id="KW-1185">Reference proteome</keyword>
<accession>A0ABW3CK51</accession>
<organism evidence="1 2">
    <name type="scientific">Actinomadura adrarensis</name>
    <dbReference type="NCBI Taxonomy" id="1819600"/>
    <lineage>
        <taxon>Bacteria</taxon>
        <taxon>Bacillati</taxon>
        <taxon>Actinomycetota</taxon>
        <taxon>Actinomycetes</taxon>
        <taxon>Streptosporangiales</taxon>
        <taxon>Thermomonosporaceae</taxon>
        <taxon>Actinomadura</taxon>
    </lineage>
</organism>
<sequence length="129" mass="14485">MTDQWAAAPDHPADPADLFIRLYDALGDQHFQGWQATEWYRDEEVRRQAEHVCEIVLTLGRLDPDLTEDTITEHGDRGRFAILLGLDGALAHANPYAPYHESPALSGVLIRYLTEGRFNSNDEDGALLP</sequence>
<evidence type="ECO:0000313" key="1">
    <source>
        <dbReference type="EMBL" id="MFD0854711.1"/>
    </source>
</evidence>
<evidence type="ECO:0000313" key="2">
    <source>
        <dbReference type="Proteomes" id="UP001597083"/>
    </source>
</evidence>
<gene>
    <name evidence="1" type="ORF">ACFQ07_20905</name>
</gene>
<dbReference type="Proteomes" id="UP001597083">
    <property type="component" value="Unassembled WGS sequence"/>
</dbReference>
<proteinExistence type="predicted"/>
<reference evidence="2" key="1">
    <citation type="journal article" date="2019" name="Int. J. Syst. Evol. Microbiol.">
        <title>The Global Catalogue of Microorganisms (GCM) 10K type strain sequencing project: providing services to taxonomists for standard genome sequencing and annotation.</title>
        <authorList>
            <consortium name="The Broad Institute Genomics Platform"/>
            <consortium name="The Broad Institute Genome Sequencing Center for Infectious Disease"/>
            <person name="Wu L."/>
            <person name="Ma J."/>
        </authorList>
    </citation>
    <scope>NUCLEOTIDE SEQUENCE [LARGE SCALE GENOMIC DNA]</scope>
    <source>
        <strain evidence="2">JCM 31696</strain>
    </source>
</reference>